<evidence type="ECO:0000313" key="1">
    <source>
        <dbReference type="EMBL" id="KAH6928982.1"/>
    </source>
</evidence>
<reference evidence="1" key="1">
    <citation type="submission" date="2020-05" db="EMBL/GenBank/DDBJ databases">
        <title>Large-scale comparative analyses of tick genomes elucidate their genetic diversity and vector capacities.</title>
        <authorList>
            <person name="Jia N."/>
            <person name="Wang J."/>
            <person name="Shi W."/>
            <person name="Du L."/>
            <person name="Sun Y."/>
            <person name="Zhan W."/>
            <person name="Jiang J."/>
            <person name="Wang Q."/>
            <person name="Zhang B."/>
            <person name="Ji P."/>
            <person name="Sakyi L.B."/>
            <person name="Cui X."/>
            <person name="Yuan T."/>
            <person name="Jiang B."/>
            <person name="Yang W."/>
            <person name="Lam T.T.-Y."/>
            <person name="Chang Q."/>
            <person name="Ding S."/>
            <person name="Wang X."/>
            <person name="Zhu J."/>
            <person name="Ruan X."/>
            <person name="Zhao L."/>
            <person name="Wei J."/>
            <person name="Que T."/>
            <person name="Du C."/>
            <person name="Cheng J."/>
            <person name="Dai P."/>
            <person name="Han X."/>
            <person name="Huang E."/>
            <person name="Gao Y."/>
            <person name="Liu J."/>
            <person name="Shao H."/>
            <person name="Ye R."/>
            <person name="Li L."/>
            <person name="Wei W."/>
            <person name="Wang X."/>
            <person name="Wang C."/>
            <person name="Yang T."/>
            <person name="Huo Q."/>
            <person name="Li W."/>
            <person name="Guo W."/>
            <person name="Chen H."/>
            <person name="Zhou L."/>
            <person name="Ni X."/>
            <person name="Tian J."/>
            <person name="Zhou Y."/>
            <person name="Sheng Y."/>
            <person name="Liu T."/>
            <person name="Pan Y."/>
            <person name="Xia L."/>
            <person name="Li J."/>
            <person name="Zhao F."/>
            <person name="Cao W."/>
        </authorList>
    </citation>
    <scope>NUCLEOTIDE SEQUENCE</scope>
    <source>
        <strain evidence="1">Hyas-2018</strain>
    </source>
</reference>
<dbReference type="Proteomes" id="UP000821845">
    <property type="component" value="Chromosome 6"/>
</dbReference>
<sequence length="124" mass="13502">MRSSRESSRTHAQSCVAAAYLSPAIGPRRALLAFLPFISGPVNRRTRSGSRRGERKSARQQRRRRRRECAAAGLASLASQQGSTLVGRSFQQARRASLAAGPNSTQGGRGERGIKEGRLAQEKR</sequence>
<gene>
    <name evidence="1" type="ORF">HPB50_022359</name>
</gene>
<dbReference type="EMBL" id="CM023486">
    <property type="protein sequence ID" value="KAH6928982.1"/>
    <property type="molecule type" value="Genomic_DNA"/>
</dbReference>
<comment type="caution">
    <text evidence="1">The sequence shown here is derived from an EMBL/GenBank/DDBJ whole genome shotgun (WGS) entry which is preliminary data.</text>
</comment>
<name>A0ACB7S1B2_HYAAI</name>
<keyword evidence="2" id="KW-1185">Reference proteome</keyword>
<evidence type="ECO:0000313" key="2">
    <source>
        <dbReference type="Proteomes" id="UP000821845"/>
    </source>
</evidence>
<organism evidence="1 2">
    <name type="scientific">Hyalomma asiaticum</name>
    <name type="common">Tick</name>
    <dbReference type="NCBI Taxonomy" id="266040"/>
    <lineage>
        <taxon>Eukaryota</taxon>
        <taxon>Metazoa</taxon>
        <taxon>Ecdysozoa</taxon>
        <taxon>Arthropoda</taxon>
        <taxon>Chelicerata</taxon>
        <taxon>Arachnida</taxon>
        <taxon>Acari</taxon>
        <taxon>Parasitiformes</taxon>
        <taxon>Ixodida</taxon>
        <taxon>Ixodoidea</taxon>
        <taxon>Ixodidae</taxon>
        <taxon>Hyalomminae</taxon>
        <taxon>Hyalomma</taxon>
    </lineage>
</organism>
<proteinExistence type="predicted"/>
<accession>A0ACB7S1B2</accession>
<protein>
    <submittedName>
        <fullName evidence="1">Uncharacterized protein</fullName>
    </submittedName>
</protein>